<keyword evidence="11" id="KW-1185">Reference proteome</keyword>
<dbReference type="PANTHER" id="PTHR24292:SF54">
    <property type="entry name" value="CYP9F3-RELATED"/>
    <property type="match status" value="1"/>
</dbReference>
<evidence type="ECO:0000256" key="4">
    <source>
        <dbReference type="ARBA" id="ARBA00022723"/>
    </source>
</evidence>
<gene>
    <name evidence="10" type="ORF">CONCODRAFT_34058</name>
</gene>
<dbReference type="OrthoDB" id="1470350at2759"/>
<sequence length="265" mass="30567">MRTRKKIIEFNNFILSLISQRRKDLESGKFLNSKDLLSTMLRSDPDSPYEPLTDEELVHNLNIFFLAGHDTTANTLSYALYHLARNRDVQDKLRNEIYQKMNLDDNQEKLVVPTSEQLKNMEYLNLVIKETMRISPAVLQIGRQLAEDYSIAEDNIVLPKGTNVGLSIYSILNDPAVYPNPEKFDPERFLNNKYEADTYIPFGGGSRICVGMNFSLMEQKIFLALLLQKFDLSVTKDNPDYEKLRISGLGLTRPMDLKLNFEARF</sequence>
<dbReference type="GO" id="GO:0004497">
    <property type="term" value="F:monooxygenase activity"/>
    <property type="evidence" value="ECO:0007669"/>
    <property type="project" value="UniProtKB-KW"/>
</dbReference>
<dbReference type="SUPFAM" id="SSF48264">
    <property type="entry name" value="Cytochrome P450"/>
    <property type="match status" value="1"/>
</dbReference>
<evidence type="ECO:0000256" key="8">
    <source>
        <dbReference type="PIRSR" id="PIRSR602401-1"/>
    </source>
</evidence>
<keyword evidence="6 8" id="KW-0408">Iron</keyword>
<feature type="binding site" description="axial binding residue" evidence="8">
    <location>
        <position position="209"/>
    </location>
    <ligand>
        <name>heme</name>
        <dbReference type="ChEBI" id="CHEBI:30413"/>
    </ligand>
    <ligandPart>
        <name>Fe</name>
        <dbReference type="ChEBI" id="CHEBI:18248"/>
    </ligandPart>
</feature>
<dbReference type="AlphaFoldDB" id="A0A137PIW6"/>
<dbReference type="GO" id="GO:0020037">
    <property type="term" value="F:heme binding"/>
    <property type="evidence" value="ECO:0007669"/>
    <property type="project" value="InterPro"/>
</dbReference>
<evidence type="ECO:0000313" key="11">
    <source>
        <dbReference type="Proteomes" id="UP000070444"/>
    </source>
</evidence>
<dbReference type="PRINTS" id="PR00463">
    <property type="entry name" value="EP450I"/>
</dbReference>
<keyword evidence="7 9" id="KW-0503">Monooxygenase</keyword>
<dbReference type="EMBL" id="KQ964419">
    <property type="protein sequence ID" value="KXN74937.1"/>
    <property type="molecule type" value="Genomic_DNA"/>
</dbReference>
<accession>A0A137PIW6</accession>
<dbReference type="GO" id="GO:0005506">
    <property type="term" value="F:iron ion binding"/>
    <property type="evidence" value="ECO:0007669"/>
    <property type="project" value="InterPro"/>
</dbReference>
<evidence type="ECO:0000256" key="6">
    <source>
        <dbReference type="ARBA" id="ARBA00023004"/>
    </source>
</evidence>
<keyword evidence="3 8" id="KW-0349">Heme</keyword>
<dbReference type="Pfam" id="PF00067">
    <property type="entry name" value="p450"/>
    <property type="match status" value="1"/>
</dbReference>
<dbReference type="InterPro" id="IPR002401">
    <property type="entry name" value="Cyt_P450_E_grp-I"/>
</dbReference>
<dbReference type="PANTHER" id="PTHR24292">
    <property type="entry name" value="CYTOCHROME P450"/>
    <property type="match status" value="1"/>
</dbReference>
<comment type="similarity">
    <text evidence="2 9">Belongs to the cytochrome P450 family.</text>
</comment>
<name>A0A137PIW6_CONC2</name>
<dbReference type="InterPro" id="IPR001128">
    <property type="entry name" value="Cyt_P450"/>
</dbReference>
<dbReference type="InterPro" id="IPR017972">
    <property type="entry name" value="Cyt_P450_CS"/>
</dbReference>
<dbReference type="InterPro" id="IPR036396">
    <property type="entry name" value="Cyt_P450_sf"/>
</dbReference>
<dbReference type="Gene3D" id="1.10.630.10">
    <property type="entry name" value="Cytochrome P450"/>
    <property type="match status" value="1"/>
</dbReference>
<evidence type="ECO:0000313" key="10">
    <source>
        <dbReference type="EMBL" id="KXN74937.1"/>
    </source>
</evidence>
<evidence type="ECO:0000256" key="1">
    <source>
        <dbReference type="ARBA" id="ARBA00001971"/>
    </source>
</evidence>
<evidence type="ECO:0000256" key="2">
    <source>
        <dbReference type="ARBA" id="ARBA00010617"/>
    </source>
</evidence>
<dbReference type="PRINTS" id="PR00385">
    <property type="entry name" value="P450"/>
</dbReference>
<evidence type="ECO:0000256" key="5">
    <source>
        <dbReference type="ARBA" id="ARBA00023002"/>
    </source>
</evidence>
<evidence type="ECO:0000256" key="3">
    <source>
        <dbReference type="ARBA" id="ARBA00022617"/>
    </source>
</evidence>
<keyword evidence="4 8" id="KW-0479">Metal-binding</keyword>
<dbReference type="PROSITE" id="PS00086">
    <property type="entry name" value="CYTOCHROME_P450"/>
    <property type="match status" value="1"/>
</dbReference>
<organism evidence="10 11">
    <name type="scientific">Conidiobolus coronatus (strain ATCC 28846 / CBS 209.66 / NRRL 28638)</name>
    <name type="common">Delacroixia coronata</name>
    <dbReference type="NCBI Taxonomy" id="796925"/>
    <lineage>
        <taxon>Eukaryota</taxon>
        <taxon>Fungi</taxon>
        <taxon>Fungi incertae sedis</taxon>
        <taxon>Zoopagomycota</taxon>
        <taxon>Entomophthoromycotina</taxon>
        <taxon>Entomophthoromycetes</taxon>
        <taxon>Entomophthorales</taxon>
        <taxon>Ancylistaceae</taxon>
        <taxon>Conidiobolus</taxon>
    </lineage>
</organism>
<dbReference type="STRING" id="796925.A0A137PIW6"/>
<protein>
    <submittedName>
        <fullName evidence="10">Cytochrome P450</fullName>
    </submittedName>
</protein>
<evidence type="ECO:0000256" key="7">
    <source>
        <dbReference type="ARBA" id="ARBA00023033"/>
    </source>
</evidence>
<dbReference type="GO" id="GO:0016705">
    <property type="term" value="F:oxidoreductase activity, acting on paired donors, with incorporation or reduction of molecular oxygen"/>
    <property type="evidence" value="ECO:0007669"/>
    <property type="project" value="InterPro"/>
</dbReference>
<dbReference type="InterPro" id="IPR050476">
    <property type="entry name" value="Insect_CytP450_Detox"/>
</dbReference>
<keyword evidence="5 9" id="KW-0560">Oxidoreductase</keyword>
<dbReference type="Proteomes" id="UP000070444">
    <property type="component" value="Unassembled WGS sequence"/>
</dbReference>
<reference evidence="10 11" key="1">
    <citation type="journal article" date="2015" name="Genome Biol. Evol.">
        <title>Phylogenomic analyses indicate that early fungi evolved digesting cell walls of algal ancestors of land plants.</title>
        <authorList>
            <person name="Chang Y."/>
            <person name="Wang S."/>
            <person name="Sekimoto S."/>
            <person name="Aerts A.L."/>
            <person name="Choi C."/>
            <person name="Clum A."/>
            <person name="LaButti K.M."/>
            <person name="Lindquist E.A."/>
            <person name="Yee Ngan C."/>
            <person name="Ohm R.A."/>
            <person name="Salamov A.A."/>
            <person name="Grigoriev I.V."/>
            <person name="Spatafora J.W."/>
            <person name="Berbee M.L."/>
        </authorList>
    </citation>
    <scope>NUCLEOTIDE SEQUENCE [LARGE SCALE GENOMIC DNA]</scope>
    <source>
        <strain evidence="10 11">NRRL 28638</strain>
    </source>
</reference>
<evidence type="ECO:0000256" key="9">
    <source>
        <dbReference type="RuleBase" id="RU000461"/>
    </source>
</evidence>
<dbReference type="OMA" id="VMRKCQE"/>
<proteinExistence type="inferred from homology"/>
<comment type="cofactor">
    <cofactor evidence="1 8">
        <name>heme</name>
        <dbReference type="ChEBI" id="CHEBI:30413"/>
    </cofactor>
</comment>